<protein>
    <submittedName>
        <fullName evidence="1">Uncharacterized protein</fullName>
    </submittedName>
</protein>
<dbReference type="RefSeq" id="WP_146367621.1">
    <property type="nucleotide sequence ID" value="NZ_CP041664.1"/>
</dbReference>
<keyword evidence="2" id="KW-1185">Reference proteome</keyword>
<gene>
    <name evidence="1" type="ORF">FRW55_03360</name>
</gene>
<proteinExistence type="predicted"/>
<dbReference type="KEGG" id="mans:FRW55_03360"/>
<accession>A0A5B8K8W0</accession>
<evidence type="ECO:0000313" key="1">
    <source>
        <dbReference type="EMBL" id="QDY87171.1"/>
    </source>
</evidence>
<dbReference type="OrthoDB" id="400646at2"/>
<reference evidence="1 2" key="1">
    <citation type="journal article" date="2019" name="Microbiol. Resour. Announc.">
        <title>Complete Genome Sequences of Three Mycoplasma anserisalpingitis (Mycoplasma sp. 1220) Strains.</title>
        <authorList>
            <person name="Grozner D."/>
            <person name="Forro B."/>
            <person name="Kovacs A.B."/>
            <person name="Marton S."/>
            <person name="Banyai K."/>
            <person name="Kreizinger Z."/>
            <person name="Sulyok K.M."/>
            <person name="Gyuranecz M."/>
        </authorList>
    </citation>
    <scope>NUCLEOTIDE SEQUENCE [LARGE SCALE GENOMIC DNA]</scope>
    <source>
        <strain evidence="1 2">ATCC:BAA-2147</strain>
    </source>
</reference>
<evidence type="ECO:0000313" key="2">
    <source>
        <dbReference type="Proteomes" id="UP000318927"/>
    </source>
</evidence>
<dbReference type="Proteomes" id="UP000318927">
    <property type="component" value="Chromosome"/>
</dbReference>
<dbReference type="AlphaFoldDB" id="A0A5B8K8W0"/>
<dbReference type="EMBL" id="CP042295">
    <property type="protein sequence ID" value="QDY87171.1"/>
    <property type="molecule type" value="Genomic_DNA"/>
</dbReference>
<sequence length="129" mass="15356">MRKAKLKKRSELLNNHEKYKSVLRKYLISKYCFVFLSVLTLVISSIIIILNLYSIRFNEYPHQTMIYFVSIAFISVVVTLLISVQSFFNITDKITVFEDNINTNLKRIDKYKENNEITREDIDDLMKTF</sequence>
<organism evidence="1 2">
    <name type="scientific">Mycoplasma anserisalpingitidis</name>
    <dbReference type="NCBI Taxonomy" id="519450"/>
    <lineage>
        <taxon>Bacteria</taxon>
        <taxon>Bacillati</taxon>
        <taxon>Mycoplasmatota</taxon>
        <taxon>Mollicutes</taxon>
        <taxon>Mycoplasmataceae</taxon>
        <taxon>Mycoplasma</taxon>
    </lineage>
</organism>
<name>A0A5B8K8W0_9MOLU</name>